<reference evidence="4" key="1">
    <citation type="submission" date="2024-06" db="EMBL/GenBank/DDBJ databases">
        <authorList>
            <person name="Liu X."/>
            <person name="Lenzi L."/>
            <person name="Haldenby T S."/>
            <person name="Uol C."/>
        </authorList>
    </citation>
    <scope>NUCLEOTIDE SEQUENCE</scope>
</reference>
<dbReference type="InterPro" id="IPR018247">
    <property type="entry name" value="EF_Hand_1_Ca_BS"/>
</dbReference>
<evidence type="ECO:0000256" key="2">
    <source>
        <dbReference type="ARBA" id="ARBA00022837"/>
    </source>
</evidence>
<dbReference type="AlphaFoldDB" id="A0AAV2TJR0"/>
<feature type="domain" description="EF-hand" evidence="3">
    <location>
        <begin position="47"/>
        <end position="75"/>
    </location>
</feature>
<dbReference type="SUPFAM" id="SSF47473">
    <property type="entry name" value="EF-hand"/>
    <property type="match status" value="1"/>
</dbReference>
<evidence type="ECO:0000313" key="4">
    <source>
        <dbReference type="EMBL" id="CAL5136605.1"/>
    </source>
</evidence>
<accession>A0AAV2TJR0</accession>
<gene>
    <name evidence="4" type="ORF">CDAUBV1_LOCUS10736</name>
</gene>
<feature type="domain" description="EF-hand" evidence="3">
    <location>
        <begin position="6"/>
        <end position="41"/>
    </location>
</feature>
<dbReference type="InterPro" id="IPR002048">
    <property type="entry name" value="EF_hand_dom"/>
</dbReference>
<keyword evidence="1" id="KW-0677">Repeat</keyword>
<dbReference type="Gene3D" id="1.10.238.10">
    <property type="entry name" value="EF-hand"/>
    <property type="match status" value="2"/>
</dbReference>
<feature type="domain" description="EF-hand" evidence="3">
    <location>
        <begin position="78"/>
        <end position="113"/>
    </location>
</feature>
<dbReference type="InterPro" id="IPR011992">
    <property type="entry name" value="EF-hand-dom_pair"/>
</dbReference>
<evidence type="ECO:0000256" key="1">
    <source>
        <dbReference type="ARBA" id="ARBA00022737"/>
    </source>
</evidence>
<dbReference type="GO" id="GO:0005509">
    <property type="term" value="F:calcium ion binding"/>
    <property type="evidence" value="ECO:0007669"/>
    <property type="project" value="InterPro"/>
</dbReference>
<dbReference type="EMBL" id="CAXLJL010000334">
    <property type="protein sequence ID" value="CAL5136605.1"/>
    <property type="molecule type" value="Genomic_DNA"/>
</dbReference>
<dbReference type="SMART" id="SM00054">
    <property type="entry name" value="EFh"/>
    <property type="match status" value="4"/>
</dbReference>
<protein>
    <recommendedName>
        <fullName evidence="3">EF-hand domain-containing protein</fullName>
    </recommendedName>
</protein>
<dbReference type="Proteomes" id="UP001497525">
    <property type="component" value="Unassembled WGS sequence"/>
</dbReference>
<sequence>MPANLDLASILEESFDAIDLNHDGFLTQDEIAKALEKLGLNPNRSSAFMKQFDINKDGKISRDEYLKASQTRLDQREVSCACLRRMFQEIDRNKDGKLSKDELKSFMRNGRDFVFPISVEQWVDEYGHNKDAEISYEDFLHIVEDYL</sequence>
<dbReference type="Pfam" id="PF13499">
    <property type="entry name" value="EF-hand_7"/>
    <property type="match status" value="2"/>
</dbReference>
<name>A0AAV2TJR0_CALDB</name>
<proteinExistence type="predicted"/>
<evidence type="ECO:0000259" key="3">
    <source>
        <dbReference type="PROSITE" id="PS50222"/>
    </source>
</evidence>
<dbReference type="CDD" id="cd00051">
    <property type="entry name" value="EFh"/>
    <property type="match status" value="1"/>
</dbReference>
<dbReference type="PROSITE" id="PS50222">
    <property type="entry name" value="EF_HAND_2"/>
    <property type="match status" value="3"/>
</dbReference>
<organism evidence="4 5">
    <name type="scientific">Calicophoron daubneyi</name>
    <name type="common">Rumen fluke</name>
    <name type="synonym">Paramphistomum daubneyi</name>
    <dbReference type="NCBI Taxonomy" id="300641"/>
    <lineage>
        <taxon>Eukaryota</taxon>
        <taxon>Metazoa</taxon>
        <taxon>Spiralia</taxon>
        <taxon>Lophotrochozoa</taxon>
        <taxon>Platyhelminthes</taxon>
        <taxon>Trematoda</taxon>
        <taxon>Digenea</taxon>
        <taxon>Plagiorchiida</taxon>
        <taxon>Pronocephalata</taxon>
        <taxon>Paramphistomoidea</taxon>
        <taxon>Paramphistomidae</taxon>
        <taxon>Calicophoron</taxon>
    </lineage>
</organism>
<dbReference type="PANTHER" id="PTHR23050">
    <property type="entry name" value="CALCIUM BINDING PROTEIN"/>
    <property type="match status" value="1"/>
</dbReference>
<dbReference type="PROSITE" id="PS00018">
    <property type="entry name" value="EF_HAND_1"/>
    <property type="match status" value="3"/>
</dbReference>
<dbReference type="InterPro" id="IPR050145">
    <property type="entry name" value="Centrin_CML-like"/>
</dbReference>
<evidence type="ECO:0000313" key="5">
    <source>
        <dbReference type="Proteomes" id="UP001497525"/>
    </source>
</evidence>
<comment type="caution">
    <text evidence="4">The sequence shown here is derived from an EMBL/GenBank/DDBJ whole genome shotgun (WGS) entry which is preliminary data.</text>
</comment>
<keyword evidence="2" id="KW-0106">Calcium</keyword>